<comment type="caution">
    <text evidence="1">The sequence shown here is derived from an EMBL/GenBank/DDBJ whole genome shotgun (WGS) entry which is preliminary data.</text>
</comment>
<protein>
    <submittedName>
        <fullName evidence="1">Uncharacterized protein</fullName>
    </submittedName>
</protein>
<dbReference type="AlphaFoldDB" id="A0A533I0D4"/>
<reference evidence="1 2" key="1">
    <citation type="journal article" date="2017" name="Nat. Commun.">
        <title>In situ click chemistry generation of cyclooxygenase-2 inhibitors.</title>
        <authorList>
            <person name="Bhardwaj A."/>
            <person name="Kaur J."/>
            <person name="Wuest M."/>
            <person name="Wuest F."/>
        </authorList>
    </citation>
    <scope>NUCLEOTIDE SEQUENCE [LARGE SCALE GENOMIC DNA]</scope>
    <source>
        <strain evidence="1">S2_012_000_R3_94</strain>
    </source>
</reference>
<name>A0A533I0D4_PARDE</name>
<organism evidence="1 2">
    <name type="scientific">Paracoccus denitrificans</name>
    <dbReference type="NCBI Taxonomy" id="266"/>
    <lineage>
        <taxon>Bacteria</taxon>
        <taxon>Pseudomonadati</taxon>
        <taxon>Pseudomonadota</taxon>
        <taxon>Alphaproteobacteria</taxon>
        <taxon>Rhodobacterales</taxon>
        <taxon>Paracoccaceae</taxon>
        <taxon>Paracoccus</taxon>
    </lineage>
</organism>
<accession>A0A533I0D4</accession>
<gene>
    <name evidence="1" type="ORF">DI616_19795</name>
</gene>
<dbReference type="EMBL" id="VAFL01000036">
    <property type="protein sequence ID" value="TKW63272.1"/>
    <property type="molecule type" value="Genomic_DNA"/>
</dbReference>
<evidence type="ECO:0000313" key="1">
    <source>
        <dbReference type="EMBL" id="TKW63272.1"/>
    </source>
</evidence>
<sequence length="84" mass="9094">MLRDRPIGAPDVASLADRVRPGVSLSLMDVSPDDRVLRSVVAEDQGLRFIGLFGNHIANDPIIDNADKNDPGFLADLIALMLKL</sequence>
<proteinExistence type="predicted"/>
<dbReference type="Proteomes" id="UP000315344">
    <property type="component" value="Unassembled WGS sequence"/>
</dbReference>
<evidence type="ECO:0000313" key="2">
    <source>
        <dbReference type="Proteomes" id="UP000315344"/>
    </source>
</evidence>